<dbReference type="KEGG" id="hro:HELRODRAFT_157945"/>
<dbReference type="FunFam" id="3.30.1370.100:FF:000001">
    <property type="entry name" value="Mismatch repair endonuclease pms1, putative"/>
    <property type="match status" value="1"/>
</dbReference>
<dbReference type="OMA" id="VPTQRVK"/>
<dbReference type="FunCoup" id="T1EMH9">
    <property type="interactions" value="1364"/>
</dbReference>
<reference evidence="4 6" key="2">
    <citation type="journal article" date="2013" name="Nature">
        <title>Insights into bilaterian evolution from three spiralian genomes.</title>
        <authorList>
            <person name="Simakov O."/>
            <person name="Marletaz F."/>
            <person name="Cho S.J."/>
            <person name="Edsinger-Gonzales E."/>
            <person name="Havlak P."/>
            <person name="Hellsten U."/>
            <person name="Kuo D.H."/>
            <person name="Larsson T."/>
            <person name="Lv J."/>
            <person name="Arendt D."/>
            <person name="Savage R."/>
            <person name="Osoegawa K."/>
            <person name="de Jong P."/>
            <person name="Grimwood J."/>
            <person name="Chapman J.A."/>
            <person name="Shapiro H."/>
            <person name="Aerts A."/>
            <person name="Otillar R.P."/>
            <person name="Terry A.Y."/>
            <person name="Boore J.L."/>
            <person name="Grigoriev I.V."/>
            <person name="Lindberg D.R."/>
            <person name="Seaver E.C."/>
            <person name="Weisblat D.A."/>
            <person name="Putnam N.H."/>
            <person name="Rokhsar D.S."/>
        </authorList>
    </citation>
    <scope>NUCLEOTIDE SEQUENCE</scope>
</reference>
<dbReference type="HOGENOM" id="CLU_004131_4_1_1"/>
<dbReference type="NCBIfam" id="TIGR00585">
    <property type="entry name" value="mutl"/>
    <property type="match status" value="1"/>
</dbReference>
<dbReference type="GO" id="GO:0030983">
    <property type="term" value="F:mismatched DNA binding"/>
    <property type="evidence" value="ECO:0007669"/>
    <property type="project" value="InterPro"/>
</dbReference>
<dbReference type="eggNOG" id="KOG1978">
    <property type="taxonomic scope" value="Eukaryota"/>
</dbReference>
<comment type="similarity">
    <text evidence="1">Belongs to the DNA mismatch repair MutL/HexB family.</text>
</comment>
<dbReference type="EMBL" id="AMQM01007636">
    <property type="status" value="NOT_ANNOTATED_CDS"/>
    <property type="molecule type" value="Genomic_DNA"/>
</dbReference>
<organism evidence="5 6">
    <name type="scientific">Helobdella robusta</name>
    <name type="common">Californian leech</name>
    <dbReference type="NCBI Taxonomy" id="6412"/>
    <lineage>
        <taxon>Eukaryota</taxon>
        <taxon>Metazoa</taxon>
        <taxon>Spiralia</taxon>
        <taxon>Lophotrochozoa</taxon>
        <taxon>Annelida</taxon>
        <taxon>Clitellata</taxon>
        <taxon>Hirudinea</taxon>
        <taxon>Rhynchobdellida</taxon>
        <taxon>Glossiphoniidae</taxon>
        <taxon>Helobdella</taxon>
    </lineage>
</organism>
<dbReference type="InterPro" id="IPR036890">
    <property type="entry name" value="HATPase_C_sf"/>
</dbReference>
<dbReference type="GO" id="GO:0005524">
    <property type="term" value="F:ATP binding"/>
    <property type="evidence" value="ECO:0007669"/>
    <property type="project" value="InterPro"/>
</dbReference>
<evidence type="ECO:0000313" key="6">
    <source>
        <dbReference type="Proteomes" id="UP000015101"/>
    </source>
</evidence>
<dbReference type="InterPro" id="IPR037198">
    <property type="entry name" value="MutL_C_sf"/>
</dbReference>
<dbReference type="GO" id="GO:0006298">
    <property type="term" value="P:mismatch repair"/>
    <property type="evidence" value="ECO:0007669"/>
    <property type="project" value="InterPro"/>
</dbReference>
<dbReference type="InterPro" id="IPR002099">
    <property type="entry name" value="MutL/Mlh/PMS"/>
</dbReference>
<dbReference type="OrthoDB" id="10254304at2759"/>
<protein>
    <recommendedName>
        <fullName evidence="3">MutL C-terminal dimerisation domain-containing protein</fullName>
    </recommendedName>
</protein>
<dbReference type="CDD" id="cd16926">
    <property type="entry name" value="HATPase_MutL-MLH-PMS-like"/>
    <property type="match status" value="1"/>
</dbReference>
<gene>
    <name evidence="5" type="primary">20197779</name>
    <name evidence="4" type="ORF">HELRODRAFT_157945</name>
</gene>
<evidence type="ECO:0000313" key="5">
    <source>
        <dbReference type="EnsemblMetazoa" id="HelroP157945"/>
    </source>
</evidence>
<dbReference type="PANTHER" id="PTHR10073:SF52">
    <property type="entry name" value="MISMATCH REPAIR ENDONUCLEASE PMS2"/>
    <property type="match status" value="1"/>
</dbReference>
<dbReference type="AlphaFoldDB" id="T1EMH9"/>
<feature type="domain" description="MutL C-terminal dimerisation" evidence="3">
    <location>
        <begin position="227"/>
        <end position="358"/>
    </location>
</feature>
<dbReference type="FunFam" id="3.30.1540.20:FF:000019">
    <property type="entry name" value="PMS1 homolog 2, mismatch repair system component"/>
    <property type="match status" value="1"/>
</dbReference>
<dbReference type="Pfam" id="PF08676">
    <property type="entry name" value="MutL_C"/>
    <property type="match status" value="1"/>
</dbReference>
<dbReference type="PANTHER" id="PTHR10073">
    <property type="entry name" value="DNA MISMATCH REPAIR PROTEIN MLH, PMS, MUTL"/>
    <property type="match status" value="1"/>
</dbReference>
<name>T1EMH9_HELRO</name>
<keyword evidence="6" id="KW-1185">Reference proteome</keyword>
<sequence length="397" mass="44304">MIKPIDKTSIHRLCSGQVVLTLATAVKELVENSLDAGAKNISVRCTKSGLEKIEVSDDGCGVEENNFEALTLKHHTSKISDFKDLVDVDTFGFRGEALSSLCALSKLSITTRHVSKCIGTRLLFNNNGDIVSRSPCARQPGTTVLVVDLFHTLPVRRKELEKNINKEFSKMLSFLSGYCLIQKGLKLTITNQAKDNGSSGVMLRVSGNSTIKDNIIDVFGVKQVPRVIVFNMGFIISSLDDDLFIIDQHASDEKFNFERLQRTVTLQSQKLIQPLALELTACNECTLLDNIHIFRKNGFEFVINRDACPSERVQLTSLPTSKNWAFGPQDGVMCRPSRIRQMLASRACRSSVMIGTALNHSEMRKLVDHMGEIDQPWNCPHGRPTIRHLIDMNMLKN</sequence>
<dbReference type="STRING" id="6412.T1EMH9"/>
<dbReference type="EMBL" id="KB097650">
    <property type="protein sequence ID" value="ESN92320.1"/>
    <property type="molecule type" value="Genomic_DNA"/>
</dbReference>
<evidence type="ECO:0000256" key="2">
    <source>
        <dbReference type="ARBA" id="ARBA00022763"/>
    </source>
</evidence>
<reference evidence="6" key="1">
    <citation type="submission" date="2012-12" db="EMBL/GenBank/DDBJ databases">
        <authorList>
            <person name="Hellsten U."/>
            <person name="Grimwood J."/>
            <person name="Chapman J.A."/>
            <person name="Shapiro H."/>
            <person name="Aerts A."/>
            <person name="Otillar R.P."/>
            <person name="Terry A.Y."/>
            <person name="Boore J.L."/>
            <person name="Simakov O."/>
            <person name="Marletaz F."/>
            <person name="Cho S.-J."/>
            <person name="Edsinger-Gonzales E."/>
            <person name="Havlak P."/>
            <person name="Kuo D.-H."/>
            <person name="Larsson T."/>
            <person name="Lv J."/>
            <person name="Arendt D."/>
            <person name="Savage R."/>
            <person name="Osoegawa K."/>
            <person name="de Jong P."/>
            <person name="Lindberg D.R."/>
            <person name="Seaver E.C."/>
            <person name="Weisblat D.A."/>
            <person name="Putnam N.H."/>
            <person name="Grigoriev I.V."/>
            <person name="Rokhsar D.S."/>
        </authorList>
    </citation>
    <scope>NUCLEOTIDE SEQUENCE</scope>
</reference>
<dbReference type="InterPro" id="IPR042121">
    <property type="entry name" value="MutL_C_regsub"/>
</dbReference>
<evidence type="ECO:0000256" key="1">
    <source>
        <dbReference type="ARBA" id="ARBA00006082"/>
    </source>
</evidence>
<dbReference type="InterPro" id="IPR042120">
    <property type="entry name" value="MutL_C_dimsub"/>
</dbReference>
<dbReference type="EnsemblMetazoa" id="HelroT157945">
    <property type="protein sequence ID" value="HelroP157945"/>
    <property type="gene ID" value="HelroG157945"/>
</dbReference>
<dbReference type="EMBL" id="AMQM01007634">
    <property type="status" value="NOT_ANNOTATED_CDS"/>
    <property type="molecule type" value="Genomic_DNA"/>
</dbReference>
<dbReference type="Gene3D" id="3.30.1540.20">
    <property type="entry name" value="MutL, C-terminal domain, dimerisation subdomain"/>
    <property type="match status" value="1"/>
</dbReference>
<dbReference type="GO" id="GO:0016887">
    <property type="term" value="F:ATP hydrolysis activity"/>
    <property type="evidence" value="ECO:0007669"/>
    <property type="project" value="InterPro"/>
</dbReference>
<dbReference type="InterPro" id="IPR014790">
    <property type="entry name" value="MutL_C"/>
</dbReference>
<dbReference type="InterPro" id="IPR014762">
    <property type="entry name" value="DNA_mismatch_repair_CS"/>
</dbReference>
<dbReference type="GO" id="GO:0032300">
    <property type="term" value="C:mismatch repair complex"/>
    <property type="evidence" value="ECO:0007669"/>
    <property type="project" value="InterPro"/>
</dbReference>
<dbReference type="Pfam" id="PF13589">
    <property type="entry name" value="HATPase_c_3"/>
    <property type="match status" value="1"/>
</dbReference>
<dbReference type="Gene3D" id="3.30.565.10">
    <property type="entry name" value="Histidine kinase-like ATPase, C-terminal domain"/>
    <property type="match status" value="1"/>
</dbReference>
<dbReference type="GO" id="GO:0140664">
    <property type="term" value="F:ATP-dependent DNA damage sensor activity"/>
    <property type="evidence" value="ECO:0007669"/>
    <property type="project" value="InterPro"/>
</dbReference>
<dbReference type="CTD" id="20197779"/>
<dbReference type="SUPFAM" id="SSF118116">
    <property type="entry name" value="DNA mismatch repair protein MutL"/>
    <property type="match status" value="1"/>
</dbReference>
<dbReference type="FunFam" id="3.30.565.10:FF:000014">
    <property type="entry name" value="Mismatch repair endonuclease pms1, putative"/>
    <property type="match status" value="1"/>
</dbReference>
<dbReference type="InterPro" id="IPR038973">
    <property type="entry name" value="MutL/Mlh/Pms-like"/>
</dbReference>
<dbReference type="PROSITE" id="PS00058">
    <property type="entry name" value="DNA_MISMATCH_REPAIR_1"/>
    <property type="match status" value="1"/>
</dbReference>
<dbReference type="SMART" id="SM00853">
    <property type="entry name" value="MutL_C"/>
    <property type="match status" value="1"/>
</dbReference>
<proteinExistence type="inferred from homology"/>
<dbReference type="SUPFAM" id="SSF55874">
    <property type="entry name" value="ATPase domain of HSP90 chaperone/DNA topoisomerase II/histidine kinase"/>
    <property type="match status" value="1"/>
</dbReference>
<dbReference type="RefSeq" id="XP_009029561.1">
    <property type="nucleotide sequence ID" value="XM_009031313.1"/>
</dbReference>
<reference evidence="5" key="3">
    <citation type="submission" date="2015-06" db="UniProtKB">
        <authorList>
            <consortium name="EnsemblMetazoa"/>
        </authorList>
    </citation>
    <scope>IDENTIFICATION</scope>
</reference>
<dbReference type="InParanoid" id="T1EMH9"/>
<evidence type="ECO:0000313" key="4">
    <source>
        <dbReference type="EMBL" id="ESN92320.1"/>
    </source>
</evidence>
<dbReference type="Gene3D" id="3.30.1370.100">
    <property type="entry name" value="MutL, C-terminal domain, regulatory subdomain"/>
    <property type="match status" value="1"/>
</dbReference>
<dbReference type="GeneID" id="20197779"/>
<keyword evidence="2" id="KW-0227">DNA damage</keyword>
<accession>T1EMH9</accession>
<dbReference type="EMBL" id="AMQM01007633">
    <property type="status" value="NOT_ANNOTATED_CDS"/>
    <property type="molecule type" value="Genomic_DNA"/>
</dbReference>
<dbReference type="Proteomes" id="UP000015101">
    <property type="component" value="Unassembled WGS sequence"/>
</dbReference>
<dbReference type="EMBL" id="AMQM01007635">
    <property type="status" value="NOT_ANNOTATED_CDS"/>
    <property type="molecule type" value="Genomic_DNA"/>
</dbReference>
<evidence type="ECO:0000259" key="3">
    <source>
        <dbReference type="SMART" id="SM00853"/>
    </source>
</evidence>